<accession>A0AAN7CZ28</accession>
<evidence type="ECO:0000313" key="1">
    <source>
        <dbReference type="EMBL" id="KAK4251039.1"/>
    </source>
</evidence>
<organism evidence="1 2">
    <name type="scientific">Corynascus novoguineensis</name>
    <dbReference type="NCBI Taxonomy" id="1126955"/>
    <lineage>
        <taxon>Eukaryota</taxon>
        <taxon>Fungi</taxon>
        <taxon>Dikarya</taxon>
        <taxon>Ascomycota</taxon>
        <taxon>Pezizomycotina</taxon>
        <taxon>Sordariomycetes</taxon>
        <taxon>Sordariomycetidae</taxon>
        <taxon>Sordariales</taxon>
        <taxon>Chaetomiaceae</taxon>
        <taxon>Corynascus</taxon>
    </lineage>
</organism>
<dbReference type="AlphaFoldDB" id="A0AAN7CZ28"/>
<dbReference type="EMBL" id="MU857608">
    <property type="protein sequence ID" value="KAK4251039.1"/>
    <property type="molecule type" value="Genomic_DNA"/>
</dbReference>
<keyword evidence="2" id="KW-1185">Reference proteome</keyword>
<comment type="caution">
    <text evidence="1">The sequence shown here is derived from an EMBL/GenBank/DDBJ whole genome shotgun (WGS) entry which is preliminary data.</text>
</comment>
<reference evidence="1" key="1">
    <citation type="journal article" date="2023" name="Mol. Phylogenet. Evol.">
        <title>Genome-scale phylogeny and comparative genomics of the fungal order Sordariales.</title>
        <authorList>
            <person name="Hensen N."/>
            <person name="Bonometti L."/>
            <person name="Westerberg I."/>
            <person name="Brannstrom I.O."/>
            <person name="Guillou S."/>
            <person name="Cros-Aarteil S."/>
            <person name="Calhoun S."/>
            <person name="Haridas S."/>
            <person name="Kuo A."/>
            <person name="Mondo S."/>
            <person name="Pangilinan J."/>
            <person name="Riley R."/>
            <person name="LaButti K."/>
            <person name="Andreopoulos B."/>
            <person name="Lipzen A."/>
            <person name="Chen C."/>
            <person name="Yan M."/>
            <person name="Daum C."/>
            <person name="Ng V."/>
            <person name="Clum A."/>
            <person name="Steindorff A."/>
            <person name="Ohm R.A."/>
            <person name="Martin F."/>
            <person name="Silar P."/>
            <person name="Natvig D.O."/>
            <person name="Lalanne C."/>
            <person name="Gautier V."/>
            <person name="Ament-Velasquez S.L."/>
            <person name="Kruys A."/>
            <person name="Hutchinson M.I."/>
            <person name="Powell A.J."/>
            <person name="Barry K."/>
            <person name="Miller A.N."/>
            <person name="Grigoriev I.V."/>
            <person name="Debuchy R."/>
            <person name="Gladieux P."/>
            <person name="Hiltunen Thoren M."/>
            <person name="Johannesson H."/>
        </authorList>
    </citation>
    <scope>NUCLEOTIDE SEQUENCE</scope>
    <source>
        <strain evidence="1">CBS 359.72</strain>
    </source>
</reference>
<gene>
    <name evidence="1" type="ORF">C7999DRAFT_28355</name>
</gene>
<evidence type="ECO:0000313" key="2">
    <source>
        <dbReference type="Proteomes" id="UP001303647"/>
    </source>
</evidence>
<protein>
    <submittedName>
        <fullName evidence="1">Uncharacterized protein</fullName>
    </submittedName>
</protein>
<proteinExistence type="predicted"/>
<name>A0AAN7CZ28_9PEZI</name>
<dbReference type="Proteomes" id="UP001303647">
    <property type="component" value="Unassembled WGS sequence"/>
</dbReference>
<reference evidence="1" key="2">
    <citation type="submission" date="2023-05" db="EMBL/GenBank/DDBJ databases">
        <authorList>
            <consortium name="Lawrence Berkeley National Laboratory"/>
            <person name="Steindorff A."/>
            <person name="Hensen N."/>
            <person name="Bonometti L."/>
            <person name="Westerberg I."/>
            <person name="Brannstrom I.O."/>
            <person name="Guillou S."/>
            <person name="Cros-Aarteil S."/>
            <person name="Calhoun S."/>
            <person name="Haridas S."/>
            <person name="Kuo A."/>
            <person name="Mondo S."/>
            <person name="Pangilinan J."/>
            <person name="Riley R."/>
            <person name="Labutti K."/>
            <person name="Andreopoulos B."/>
            <person name="Lipzen A."/>
            <person name="Chen C."/>
            <person name="Yanf M."/>
            <person name="Daum C."/>
            <person name="Ng V."/>
            <person name="Clum A."/>
            <person name="Ohm R."/>
            <person name="Martin F."/>
            <person name="Silar P."/>
            <person name="Natvig D."/>
            <person name="Lalanne C."/>
            <person name="Gautier V."/>
            <person name="Ament-Velasquez S.L."/>
            <person name="Kruys A."/>
            <person name="Hutchinson M.I."/>
            <person name="Powell A.J."/>
            <person name="Barry K."/>
            <person name="Miller A.N."/>
            <person name="Grigoriev I.V."/>
            <person name="Debuchy R."/>
            <person name="Gladieux P."/>
            <person name="Thoren M.H."/>
            <person name="Johannesson H."/>
        </authorList>
    </citation>
    <scope>NUCLEOTIDE SEQUENCE</scope>
    <source>
        <strain evidence="1">CBS 359.72</strain>
    </source>
</reference>
<sequence>MRLRCEFFQVKLNRTDGPDFFKPGRLLPDRLTLHRFLFWVADNSVGNLYTSSHEPSTMTENTTVQVRTVVRHVRALACAFDYFNRPLDKELVREATLWVQNNLAQELDLNREVKQKPIAYYSDVAEIIEAIWVFDSLAVCRNIMNRFNTTLILNFLVDGASRIGEFIPVSSDAARDGRFMTWVDVEFWVLPSDGLEPVTIHAVILCKWLKNHTFDPTGHKSFVVSLLPPHLVFQDSCRLLVILALYRGYIND</sequence>